<keyword evidence="6 12" id="KW-0808">Transferase</keyword>
<feature type="transmembrane region" description="Helical" evidence="12">
    <location>
        <begin position="849"/>
        <end position="869"/>
    </location>
</feature>
<keyword evidence="8 12" id="KW-0256">Endoplasmic reticulum</keyword>
<reference evidence="14" key="2">
    <citation type="submission" date="2017-10" db="EMBL/GenBank/DDBJ databases">
        <title>Ladona fulva Genome sequencing and assembly.</title>
        <authorList>
            <person name="Murali S."/>
            <person name="Richards S."/>
            <person name="Bandaranaike D."/>
            <person name="Bellair M."/>
            <person name="Blankenburg K."/>
            <person name="Chao H."/>
            <person name="Dinh H."/>
            <person name="Doddapaneni H."/>
            <person name="Dugan-Rocha S."/>
            <person name="Elkadiri S."/>
            <person name="Gnanaolivu R."/>
            <person name="Hernandez B."/>
            <person name="Skinner E."/>
            <person name="Javaid M."/>
            <person name="Lee S."/>
            <person name="Li M."/>
            <person name="Ming W."/>
            <person name="Munidasa M."/>
            <person name="Muniz J."/>
            <person name="Nguyen L."/>
            <person name="Hughes D."/>
            <person name="Osuji N."/>
            <person name="Pu L.-L."/>
            <person name="Puazo M."/>
            <person name="Qu C."/>
            <person name="Quiroz J."/>
            <person name="Raj R."/>
            <person name="Weissenberger G."/>
            <person name="Xin Y."/>
            <person name="Zou X."/>
            <person name="Han Y."/>
            <person name="Worley K."/>
            <person name="Muzny D."/>
            <person name="Gibbs R."/>
        </authorList>
    </citation>
    <scope>NUCLEOTIDE SEQUENCE</scope>
    <source>
        <strain evidence="14">Sampled in the wild</strain>
    </source>
</reference>
<dbReference type="EC" id="2.-.-.-" evidence="12"/>
<evidence type="ECO:0000256" key="4">
    <source>
        <dbReference type="ARBA" id="ARBA00020831"/>
    </source>
</evidence>
<evidence type="ECO:0000313" key="14">
    <source>
        <dbReference type="EMBL" id="KAG8224913.1"/>
    </source>
</evidence>
<evidence type="ECO:0000313" key="15">
    <source>
        <dbReference type="Proteomes" id="UP000792457"/>
    </source>
</evidence>
<comment type="caution">
    <text evidence="14">The sequence shown here is derived from an EMBL/GenBank/DDBJ whole genome shotgun (WGS) entry which is preliminary data.</text>
</comment>
<evidence type="ECO:0000256" key="1">
    <source>
        <dbReference type="ARBA" id="ARBA00004477"/>
    </source>
</evidence>
<evidence type="ECO:0000256" key="7">
    <source>
        <dbReference type="ARBA" id="ARBA00022692"/>
    </source>
</evidence>
<dbReference type="InterPro" id="IPR017852">
    <property type="entry name" value="GPI_EtnP_transferase_1_C"/>
</dbReference>
<feature type="transmembrane region" description="Helical" evidence="12">
    <location>
        <begin position="752"/>
        <end position="773"/>
    </location>
</feature>
<feature type="domain" description="GPI ethanolamine phosphate transferase 1 C-terminal" evidence="13">
    <location>
        <begin position="486"/>
        <end position="946"/>
    </location>
</feature>
<dbReference type="GO" id="GO:0051377">
    <property type="term" value="F:mannose-ethanolamine phosphotransferase activity"/>
    <property type="evidence" value="ECO:0007669"/>
    <property type="project" value="UniProtKB-UniRule"/>
</dbReference>
<evidence type="ECO:0000256" key="8">
    <source>
        <dbReference type="ARBA" id="ARBA00022824"/>
    </source>
</evidence>
<evidence type="ECO:0000256" key="10">
    <source>
        <dbReference type="ARBA" id="ARBA00023136"/>
    </source>
</evidence>
<keyword evidence="15" id="KW-1185">Reference proteome</keyword>
<dbReference type="PANTHER" id="PTHR12250">
    <property type="entry name" value="PHOSPHATIDYLINOSITOL GLYCAN, CLASS N"/>
    <property type="match status" value="1"/>
</dbReference>
<keyword evidence="7 12" id="KW-0812">Transmembrane</keyword>
<protein>
    <recommendedName>
        <fullName evidence="4 12">GPI ethanolamine phosphate transferase 1</fullName>
        <ecNumber evidence="12">2.-.-.-</ecNumber>
    </recommendedName>
</protein>
<feature type="transmembrane region" description="Helical" evidence="12">
    <location>
        <begin position="562"/>
        <end position="580"/>
    </location>
</feature>
<keyword evidence="10 12" id="KW-0472">Membrane</keyword>
<dbReference type="PANTHER" id="PTHR12250:SF0">
    <property type="entry name" value="GPI ETHANOLAMINE PHOSPHATE TRANSFERASE 1"/>
    <property type="match status" value="1"/>
</dbReference>
<dbReference type="SUPFAM" id="SSF53649">
    <property type="entry name" value="Alkaline phosphatase-like"/>
    <property type="match status" value="1"/>
</dbReference>
<evidence type="ECO:0000256" key="5">
    <source>
        <dbReference type="ARBA" id="ARBA00022502"/>
    </source>
</evidence>
<dbReference type="InterPro" id="IPR007070">
    <property type="entry name" value="GPI_EtnP_transferase_1"/>
</dbReference>
<feature type="transmembrane region" description="Helical" evidence="12">
    <location>
        <begin position="922"/>
        <end position="941"/>
    </location>
</feature>
<dbReference type="InterPro" id="IPR037671">
    <property type="entry name" value="PIGN_N"/>
</dbReference>
<organism evidence="14 15">
    <name type="scientific">Ladona fulva</name>
    <name type="common">Scarce chaser dragonfly</name>
    <name type="synonym">Libellula fulva</name>
    <dbReference type="NCBI Taxonomy" id="123851"/>
    <lineage>
        <taxon>Eukaryota</taxon>
        <taxon>Metazoa</taxon>
        <taxon>Ecdysozoa</taxon>
        <taxon>Arthropoda</taxon>
        <taxon>Hexapoda</taxon>
        <taxon>Insecta</taxon>
        <taxon>Pterygota</taxon>
        <taxon>Palaeoptera</taxon>
        <taxon>Odonata</taxon>
        <taxon>Epiprocta</taxon>
        <taxon>Anisoptera</taxon>
        <taxon>Libelluloidea</taxon>
        <taxon>Libellulidae</taxon>
        <taxon>Ladona</taxon>
    </lineage>
</organism>
<feature type="transmembrane region" description="Helical" evidence="12">
    <location>
        <begin position="539"/>
        <end position="556"/>
    </location>
</feature>
<comment type="pathway">
    <text evidence="2 12">Glycolipid biosynthesis; glycosylphosphatidylinositol-anchor biosynthesis.</text>
</comment>
<evidence type="ECO:0000256" key="2">
    <source>
        <dbReference type="ARBA" id="ARBA00004687"/>
    </source>
</evidence>
<keyword evidence="5 12" id="KW-0337">GPI-anchor biosynthesis</keyword>
<dbReference type="AlphaFoldDB" id="A0A8K0NX70"/>
<dbReference type="EMBL" id="KZ308216">
    <property type="protein sequence ID" value="KAG8224913.1"/>
    <property type="molecule type" value="Genomic_DNA"/>
</dbReference>
<sequence length="1009" mass="114974">MVCSKCLEQLKLPELVNSSNSEINSFSRHKMKIIFLSFAVHVVFLVSVFDIYFTTPVIHGIPEQINSLSTPAKRLVLFVADGMRADTFFRLSKTEAPFLRNIIEKRGTWGVSHTRVPTESRPGHVAVIAGLYEDPSAIMKGWKENPVEFDSVFNRSTYTWAWGSPDILPMFSKACGNRMWIETYSPEDQDFSGGKERGPSWLDEWVYDRFKSFIEYVGRKINKNEEGPDGGHQWGYIQDSGIVFFLHLLASDTAGHIFKPHSREYQENVNMIDSGIRYVVNLVESFYDNDGRTAYVFTSDHGMTDWGSHGAGDDSETQTPLVIWGAGVPQPIAADSHRCDKNKNFPNVNDEQWNLSHLCRNDVWQADIAPLMSTLVGTSIPVNSVGYLRRAYLNFSQKELAEASFMNARQILAQHTRRRFLIEQRQRSWSGGIFDYLPSFYRASKSFPPEEEESRVETIRYLIDKGHYEKAVIAECDELFELALHGLEYHHRYHRPLLLASLSFAFLGWISLLIVAVLHPDTSYSENHQFQGKFLLSRDSIFVLLAAVAWLYLFILHAPLQYYIYCLLPVALWWQVVKLLTDQRKTNTRISWKLLSMKQLLSPTLYVAAYAVGIEILVISFFHRWILSLGMLGLACSSFITNKHNDPNYYSRNAMKILLWSTSCFILGIFPLTPVIGKDVNSMLVMTAGWLFILLGILSTVLLARMRPRSGNLIDSLKRLPHRIWFQLLVLIPLAMWNISKADQSFVDKEGLPLFCQTLTWILSGSSLGLPLLMEHHWHKSNSYMVMNQLMSICLSVAVPFLLLSVNHEGIFLFALALNVHSWVLLETTDQQEFESKKSNVTMDDFRRAYIFIFLIITSFFGTGNVASINSFDPAWVRRFLSIFSPHAMGALILAKTCFPFLIVSCAFRAINLILKVPPKQLFLVVLAFSDAAGLHFLHLVKDKGSWLDIGSSLSHFVILETMVLFLLILYGLSCILIPHKILSISSTSRLSSSSVKVTVNYSDRRKER</sequence>
<reference evidence="14" key="1">
    <citation type="submission" date="2013-04" db="EMBL/GenBank/DDBJ databases">
        <authorList>
            <person name="Qu J."/>
            <person name="Murali S.C."/>
            <person name="Bandaranaike D."/>
            <person name="Bellair M."/>
            <person name="Blankenburg K."/>
            <person name="Chao H."/>
            <person name="Dinh H."/>
            <person name="Doddapaneni H."/>
            <person name="Downs B."/>
            <person name="Dugan-Rocha S."/>
            <person name="Elkadiri S."/>
            <person name="Gnanaolivu R.D."/>
            <person name="Hernandez B."/>
            <person name="Javaid M."/>
            <person name="Jayaseelan J.C."/>
            <person name="Lee S."/>
            <person name="Li M."/>
            <person name="Ming W."/>
            <person name="Munidasa M."/>
            <person name="Muniz J."/>
            <person name="Nguyen L."/>
            <person name="Ongeri F."/>
            <person name="Osuji N."/>
            <person name="Pu L.-L."/>
            <person name="Puazo M."/>
            <person name="Qu C."/>
            <person name="Quiroz J."/>
            <person name="Raj R."/>
            <person name="Weissenberger G."/>
            <person name="Xin Y."/>
            <person name="Zou X."/>
            <person name="Han Y."/>
            <person name="Richards S."/>
            <person name="Worley K."/>
            <person name="Muzny D."/>
            <person name="Gibbs R."/>
        </authorList>
    </citation>
    <scope>NUCLEOTIDE SEQUENCE</scope>
    <source>
        <strain evidence="14">Sampled in the wild</strain>
    </source>
</reference>
<evidence type="ECO:0000256" key="12">
    <source>
        <dbReference type="RuleBase" id="RU367138"/>
    </source>
</evidence>
<feature type="transmembrane region" description="Helical" evidence="12">
    <location>
        <begin position="33"/>
        <end position="53"/>
    </location>
</feature>
<evidence type="ECO:0000256" key="11">
    <source>
        <dbReference type="ARBA" id="ARBA00023180"/>
    </source>
</evidence>
<feature type="transmembrane region" description="Helical" evidence="12">
    <location>
        <begin position="683"/>
        <end position="704"/>
    </location>
</feature>
<dbReference type="OrthoDB" id="2748310at2759"/>
<dbReference type="GO" id="GO:0006506">
    <property type="term" value="P:GPI anchor biosynthetic process"/>
    <property type="evidence" value="ECO:0007669"/>
    <property type="project" value="UniProtKB-UniPathway"/>
</dbReference>
<feature type="transmembrane region" description="Helical" evidence="12">
    <location>
        <begin position="657"/>
        <end position="677"/>
    </location>
</feature>
<dbReference type="CDD" id="cd16020">
    <property type="entry name" value="GPI_EPT_1"/>
    <property type="match status" value="1"/>
</dbReference>
<feature type="transmembrane region" description="Helical" evidence="12">
    <location>
        <begin position="785"/>
        <end position="804"/>
    </location>
</feature>
<gene>
    <name evidence="14" type="ORF">J437_LFUL006272</name>
</gene>
<keyword evidence="9 12" id="KW-1133">Transmembrane helix</keyword>
<proteinExistence type="inferred from homology"/>
<dbReference type="Pfam" id="PF01663">
    <property type="entry name" value="Phosphodiest"/>
    <property type="match status" value="1"/>
</dbReference>
<accession>A0A8K0NX70</accession>
<evidence type="ECO:0000259" key="13">
    <source>
        <dbReference type="Pfam" id="PF04987"/>
    </source>
</evidence>
<dbReference type="Proteomes" id="UP000792457">
    <property type="component" value="Unassembled WGS sequence"/>
</dbReference>
<comment type="function">
    <text evidence="12">Ethanolamine phosphate transferase involved in glycosylphosphatidylinositol-anchor biosynthesis. Transfers ethanolamine phosphate to the first alpha-1,4-linked mannose of the glycosylphosphatidylinositol precursor of GPI-anchor.</text>
</comment>
<keyword evidence="11" id="KW-0325">Glycoprotein</keyword>
<feature type="transmembrane region" description="Helical" evidence="12">
    <location>
        <begin position="953"/>
        <end position="978"/>
    </location>
</feature>
<name>A0A8K0NX70_LADFU</name>
<dbReference type="Pfam" id="PF04987">
    <property type="entry name" value="PigN"/>
    <property type="match status" value="1"/>
</dbReference>
<dbReference type="Gene3D" id="3.40.720.10">
    <property type="entry name" value="Alkaline Phosphatase, subunit A"/>
    <property type="match status" value="1"/>
</dbReference>
<feature type="transmembrane region" description="Helical" evidence="12">
    <location>
        <begin position="724"/>
        <end position="740"/>
    </location>
</feature>
<feature type="transmembrane region" description="Helical" evidence="12">
    <location>
        <begin position="497"/>
        <end position="518"/>
    </location>
</feature>
<comment type="similarity">
    <text evidence="3 12">Belongs to the PIGG/PIGN/PIGO family. PIGN subfamily.</text>
</comment>
<dbReference type="GO" id="GO:0005789">
    <property type="term" value="C:endoplasmic reticulum membrane"/>
    <property type="evidence" value="ECO:0007669"/>
    <property type="project" value="UniProtKB-SubCell"/>
</dbReference>
<dbReference type="UniPathway" id="UPA00196"/>
<dbReference type="FunFam" id="3.40.720.10:FF:000015">
    <property type="entry name" value="GPI ethanolamine phosphate transferase 1"/>
    <property type="match status" value="1"/>
</dbReference>
<feature type="transmembrane region" description="Helical" evidence="12">
    <location>
        <begin position="600"/>
        <end position="619"/>
    </location>
</feature>
<dbReference type="InterPro" id="IPR002591">
    <property type="entry name" value="Phosphodiest/P_Trfase"/>
</dbReference>
<dbReference type="InterPro" id="IPR017850">
    <property type="entry name" value="Alkaline_phosphatase_core_sf"/>
</dbReference>
<evidence type="ECO:0000256" key="9">
    <source>
        <dbReference type="ARBA" id="ARBA00022989"/>
    </source>
</evidence>
<evidence type="ECO:0000256" key="6">
    <source>
        <dbReference type="ARBA" id="ARBA00022679"/>
    </source>
</evidence>
<feature type="transmembrane region" description="Helical" evidence="12">
    <location>
        <begin position="889"/>
        <end position="910"/>
    </location>
</feature>
<comment type="subcellular location">
    <subcellularLocation>
        <location evidence="1 12">Endoplasmic reticulum membrane</location>
        <topology evidence="1 12">Multi-pass membrane protein</topology>
    </subcellularLocation>
</comment>
<evidence type="ECO:0000256" key="3">
    <source>
        <dbReference type="ARBA" id="ARBA00008400"/>
    </source>
</evidence>